<organism evidence="8 9">
    <name type="scientific">Aequorivita antarctica</name>
    <dbReference type="NCBI Taxonomy" id="153266"/>
    <lineage>
        <taxon>Bacteria</taxon>
        <taxon>Pseudomonadati</taxon>
        <taxon>Bacteroidota</taxon>
        <taxon>Flavobacteriia</taxon>
        <taxon>Flavobacteriales</taxon>
        <taxon>Flavobacteriaceae</taxon>
        <taxon>Aequorivita</taxon>
    </lineage>
</organism>
<dbReference type="InterPro" id="IPR000212">
    <property type="entry name" value="DNA_helicase_UvrD/REP"/>
</dbReference>
<keyword evidence="1 6" id="KW-0547">Nucleotide-binding</keyword>
<dbReference type="InterPro" id="IPR027417">
    <property type="entry name" value="P-loop_NTPase"/>
</dbReference>
<feature type="binding site" evidence="6">
    <location>
        <begin position="12"/>
        <end position="19"/>
    </location>
    <ligand>
        <name>ATP</name>
        <dbReference type="ChEBI" id="CHEBI:30616"/>
    </ligand>
</feature>
<dbReference type="Pfam" id="PF13245">
    <property type="entry name" value="AAA_19"/>
    <property type="match status" value="1"/>
</dbReference>
<reference evidence="8 9" key="1">
    <citation type="submission" date="2019-08" db="EMBL/GenBank/DDBJ databases">
        <title>Genome of Aequorivita antarctica SW49 (type strain).</title>
        <authorList>
            <person name="Bowman J.P."/>
        </authorList>
    </citation>
    <scope>NUCLEOTIDE SEQUENCE [LARGE SCALE GENOMIC DNA]</scope>
    <source>
        <strain evidence="8 9">SW49</strain>
    </source>
</reference>
<evidence type="ECO:0000256" key="2">
    <source>
        <dbReference type="ARBA" id="ARBA00022801"/>
    </source>
</evidence>
<protein>
    <recommendedName>
        <fullName evidence="5">DNA 3'-5' helicase II</fullName>
    </recommendedName>
</protein>
<evidence type="ECO:0000256" key="1">
    <source>
        <dbReference type="ARBA" id="ARBA00022741"/>
    </source>
</evidence>
<evidence type="ECO:0000256" key="3">
    <source>
        <dbReference type="ARBA" id="ARBA00022806"/>
    </source>
</evidence>
<evidence type="ECO:0000313" key="8">
    <source>
        <dbReference type="EMBL" id="TXD73294.1"/>
    </source>
</evidence>
<keyword evidence="2 6" id="KW-0378">Hydrolase</keyword>
<dbReference type="GO" id="GO:0016787">
    <property type="term" value="F:hydrolase activity"/>
    <property type="evidence" value="ECO:0007669"/>
    <property type="project" value="UniProtKB-UniRule"/>
</dbReference>
<dbReference type="OrthoDB" id="1100019at2"/>
<proteinExistence type="predicted"/>
<accession>A0A5C6YZZ5</accession>
<name>A0A5C6YZZ5_9FLAO</name>
<dbReference type="GO" id="GO:0043138">
    <property type="term" value="F:3'-5' DNA helicase activity"/>
    <property type="evidence" value="ECO:0007669"/>
    <property type="project" value="TreeGrafter"/>
</dbReference>
<evidence type="ECO:0000256" key="5">
    <source>
        <dbReference type="ARBA" id="ARBA00034923"/>
    </source>
</evidence>
<keyword evidence="3 6" id="KW-0347">Helicase</keyword>
<gene>
    <name evidence="8" type="ORF">ESU54_09155</name>
</gene>
<keyword evidence="9" id="KW-1185">Reference proteome</keyword>
<dbReference type="GO" id="GO:0000725">
    <property type="term" value="P:recombinational repair"/>
    <property type="evidence" value="ECO:0007669"/>
    <property type="project" value="TreeGrafter"/>
</dbReference>
<feature type="domain" description="UvrD-like helicase ATP-binding" evidence="7">
    <location>
        <begin position="1"/>
        <end position="241"/>
    </location>
</feature>
<evidence type="ECO:0000313" key="9">
    <source>
        <dbReference type="Proteomes" id="UP000321497"/>
    </source>
</evidence>
<dbReference type="EMBL" id="VORT01000005">
    <property type="protein sequence ID" value="TXD73294.1"/>
    <property type="molecule type" value="Genomic_DNA"/>
</dbReference>
<dbReference type="GO" id="GO:0003677">
    <property type="term" value="F:DNA binding"/>
    <property type="evidence" value="ECO:0007669"/>
    <property type="project" value="InterPro"/>
</dbReference>
<comment type="caution">
    <text evidence="8">The sequence shown here is derived from an EMBL/GenBank/DDBJ whole genome shotgun (WGS) entry which is preliminary data.</text>
</comment>
<dbReference type="PROSITE" id="PS51198">
    <property type="entry name" value="UVRD_HELICASE_ATP_BIND"/>
    <property type="match status" value="1"/>
</dbReference>
<sequence length="521" mass="58955">MINVGKPKIVIAGPGAGKTHGMVDEIIQALKHLERHRYMVVVTYTNSATKNIKERLGKKIAIPPNLFIGTIHSFLNRFIVIPYSSLNNNDINGEKLFIQCGTDDVLNRMFKNTGETPDFKAKNYIKSRLTTSLNKDGYITYDQTLNLAEKSLENKRLKEILANRIQYLYVDEFQDTGNKMFGIIESLRKEKKTTIYCVGDPEQYIQSFDSSIKNFQNIPILRASRMNQYETTLNKTNRRSVKTIVTFLNNFSQRICEANTFEQYCHSEISGVPVKFISATQNITAMLPEFFKRCDSNKIPYKERGIIAKKKDVVKKAVAALNGNVLTPDKSAKISAVSEIKDTLLSSLGTNQSAFCEEQGLTPFDLRIMAVQIIRAIRTEIITNENSFASFIKDTFDLVIKNDLPFKIDNLRQIIVSNTDTEAIMVSNIHRFKGLELDAVLAVAKNEVELNLWLESNTETRDGHSDRATSDYPRLGYVAFSRARKVLCIACLEPISNSTKQKLNDLGVEIDTPTLKFPELL</sequence>
<dbReference type="Proteomes" id="UP000321497">
    <property type="component" value="Unassembled WGS sequence"/>
</dbReference>
<dbReference type="SUPFAM" id="SSF52540">
    <property type="entry name" value="P-loop containing nucleoside triphosphate hydrolases"/>
    <property type="match status" value="1"/>
</dbReference>
<dbReference type="InterPro" id="IPR014016">
    <property type="entry name" value="UvrD-like_ATP-bd"/>
</dbReference>
<dbReference type="RefSeq" id="WP_111844332.1">
    <property type="nucleotide sequence ID" value="NZ_UEGI01000006.1"/>
</dbReference>
<evidence type="ECO:0000256" key="4">
    <source>
        <dbReference type="ARBA" id="ARBA00022840"/>
    </source>
</evidence>
<dbReference type="PANTHER" id="PTHR11070">
    <property type="entry name" value="UVRD / RECB / PCRA DNA HELICASE FAMILY MEMBER"/>
    <property type="match status" value="1"/>
</dbReference>
<keyword evidence="4 6" id="KW-0067">ATP-binding</keyword>
<evidence type="ECO:0000256" key="6">
    <source>
        <dbReference type="PROSITE-ProRule" id="PRU00560"/>
    </source>
</evidence>
<dbReference type="PANTHER" id="PTHR11070:SF2">
    <property type="entry name" value="ATP-DEPENDENT DNA HELICASE SRS2"/>
    <property type="match status" value="1"/>
</dbReference>
<evidence type="ECO:0000259" key="7">
    <source>
        <dbReference type="PROSITE" id="PS51198"/>
    </source>
</evidence>
<dbReference type="Gene3D" id="3.40.50.300">
    <property type="entry name" value="P-loop containing nucleotide triphosphate hydrolases"/>
    <property type="match status" value="2"/>
</dbReference>
<dbReference type="AlphaFoldDB" id="A0A5C6YZZ5"/>
<dbReference type="GO" id="GO:0005524">
    <property type="term" value="F:ATP binding"/>
    <property type="evidence" value="ECO:0007669"/>
    <property type="project" value="UniProtKB-UniRule"/>
</dbReference>